<dbReference type="EMBL" id="ANJX01000430">
    <property type="protein sequence ID" value="EPC49933.1"/>
    <property type="molecule type" value="Genomic_DNA"/>
</dbReference>
<comment type="caution">
    <text evidence="8">The sequence shown here is derived from an EMBL/GenBank/DDBJ whole genome shotgun (WGS) entry which is preliminary data.</text>
</comment>
<keyword evidence="6" id="KW-0418">Kinase</keyword>
<keyword evidence="1" id="KW-0813">Transport</keyword>
<protein>
    <submittedName>
        <fullName evidence="8">PTS system fructose-specific IIB component</fullName>
    </submittedName>
</protein>
<gene>
    <name evidence="8" type="ORF">Lpp77_15887</name>
</gene>
<proteinExistence type="predicted"/>
<dbReference type="InterPro" id="IPR036095">
    <property type="entry name" value="PTS_EIIB-like_sf"/>
</dbReference>
<keyword evidence="2" id="KW-0597">Phosphoprotein</keyword>
<dbReference type="Gene3D" id="3.40.50.2300">
    <property type="match status" value="1"/>
</dbReference>
<dbReference type="GO" id="GO:0016301">
    <property type="term" value="F:kinase activity"/>
    <property type="evidence" value="ECO:0007669"/>
    <property type="project" value="UniProtKB-KW"/>
</dbReference>
<evidence type="ECO:0000313" key="9">
    <source>
        <dbReference type="Proteomes" id="UP000014249"/>
    </source>
</evidence>
<evidence type="ECO:0000313" key="8">
    <source>
        <dbReference type="EMBL" id="EPC49933.1"/>
    </source>
</evidence>
<evidence type="ECO:0000256" key="1">
    <source>
        <dbReference type="ARBA" id="ARBA00022448"/>
    </source>
</evidence>
<organism evidence="8 9">
    <name type="scientific">Lacticaseibacillus paracasei subsp. paracasei CNCM I-4270</name>
    <dbReference type="NCBI Taxonomy" id="1256202"/>
    <lineage>
        <taxon>Bacteria</taxon>
        <taxon>Bacillati</taxon>
        <taxon>Bacillota</taxon>
        <taxon>Bacilli</taxon>
        <taxon>Lactobacillales</taxon>
        <taxon>Lactobacillaceae</taxon>
        <taxon>Lacticaseibacillus</taxon>
    </lineage>
</organism>
<dbReference type="AlphaFoldDB" id="A0A8E0M7U2"/>
<dbReference type="Proteomes" id="UP000014249">
    <property type="component" value="Unassembled WGS sequence"/>
</dbReference>
<evidence type="ECO:0000259" key="7">
    <source>
        <dbReference type="PROSITE" id="PS51099"/>
    </source>
</evidence>
<keyword evidence="5" id="KW-0598">Phosphotransferase system</keyword>
<dbReference type="PANTHER" id="PTHR30505">
    <property type="entry name" value="FRUCTOSE-LIKE PERMEASE"/>
    <property type="match status" value="1"/>
</dbReference>
<dbReference type="GO" id="GO:0022877">
    <property type="term" value="F:protein-N(PI)-phosphohistidine-fructose phosphotransferase system transporter activity"/>
    <property type="evidence" value="ECO:0007669"/>
    <property type="project" value="InterPro"/>
</dbReference>
<dbReference type="SUPFAM" id="SSF52794">
    <property type="entry name" value="PTS system IIB component-like"/>
    <property type="match status" value="1"/>
</dbReference>
<dbReference type="GO" id="GO:0005886">
    <property type="term" value="C:plasma membrane"/>
    <property type="evidence" value="ECO:0007669"/>
    <property type="project" value="TreeGrafter"/>
</dbReference>
<dbReference type="CDD" id="cd05569">
    <property type="entry name" value="PTS_IIB_fructose"/>
    <property type="match status" value="1"/>
</dbReference>
<dbReference type="PANTHER" id="PTHR30505:SF0">
    <property type="entry name" value="FRUCTOSE-LIKE PTS SYSTEM EIIBC COMPONENT-RELATED"/>
    <property type="match status" value="1"/>
</dbReference>
<dbReference type="NCBIfam" id="TIGR00829">
    <property type="entry name" value="FRU"/>
    <property type="match status" value="1"/>
</dbReference>
<sequence>MKIVGIAACTSGIAHTYIAREKVLKAAQKLGWEAHMETQGTIGTENALTPEQIKEADFVLLAIDIKIGGRDRFKGKKVVEVPTNTVIKSPTKVLEAVAKKISPDDKPTS</sequence>
<dbReference type="InterPro" id="IPR003353">
    <property type="entry name" value="PTS_IIB_fruc"/>
</dbReference>
<name>A0A8E0M7U2_LACPA</name>
<accession>A0A8E0M7U2</accession>
<dbReference type="GO" id="GO:0090563">
    <property type="term" value="F:protein-phosphocysteine-sugar phosphotransferase activity"/>
    <property type="evidence" value="ECO:0007669"/>
    <property type="project" value="TreeGrafter"/>
</dbReference>
<dbReference type="GO" id="GO:0009401">
    <property type="term" value="P:phosphoenolpyruvate-dependent sugar phosphotransferase system"/>
    <property type="evidence" value="ECO:0007669"/>
    <property type="project" value="UniProtKB-KW"/>
</dbReference>
<dbReference type="PROSITE" id="PS51099">
    <property type="entry name" value="PTS_EIIB_TYPE_2"/>
    <property type="match status" value="1"/>
</dbReference>
<dbReference type="InterPro" id="IPR050864">
    <property type="entry name" value="Bacterial_PTS_Sugar_Transport"/>
</dbReference>
<evidence type="ECO:0000256" key="3">
    <source>
        <dbReference type="ARBA" id="ARBA00022597"/>
    </source>
</evidence>
<evidence type="ECO:0000256" key="4">
    <source>
        <dbReference type="ARBA" id="ARBA00022679"/>
    </source>
</evidence>
<dbReference type="Pfam" id="PF02302">
    <property type="entry name" value="PTS_IIB"/>
    <property type="match status" value="1"/>
</dbReference>
<feature type="domain" description="PTS EIIB type-2" evidence="7">
    <location>
        <begin position="1"/>
        <end position="99"/>
    </location>
</feature>
<evidence type="ECO:0000256" key="2">
    <source>
        <dbReference type="ARBA" id="ARBA00022553"/>
    </source>
</evidence>
<dbReference type="InterPro" id="IPR003501">
    <property type="entry name" value="PTS_EIIB_2/3"/>
</dbReference>
<keyword evidence="3" id="KW-0762">Sugar transport</keyword>
<evidence type="ECO:0000256" key="5">
    <source>
        <dbReference type="ARBA" id="ARBA00022683"/>
    </source>
</evidence>
<keyword evidence="4" id="KW-0808">Transferase</keyword>
<reference evidence="8 9" key="1">
    <citation type="journal article" date="2013" name="PLoS ONE">
        <title>Lactobacillus paracasei comparative genomics: towards species pan-genome definition and exploitation of diversity.</title>
        <authorList>
            <person name="Smokvina T."/>
            <person name="Wels M."/>
            <person name="Polka J."/>
            <person name="Chervaux C."/>
            <person name="Brisse S."/>
            <person name="Boekhorst J."/>
            <person name="van Hylckama Vlieg J.E."/>
            <person name="Siezen R.J."/>
        </authorList>
    </citation>
    <scope>NUCLEOTIDE SEQUENCE [LARGE SCALE GENOMIC DNA]</scope>
    <source>
        <strain evidence="8 9">CNCM I-4270</strain>
    </source>
</reference>
<dbReference type="InterPro" id="IPR013011">
    <property type="entry name" value="PTS_EIIB_2"/>
</dbReference>
<evidence type="ECO:0000256" key="6">
    <source>
        <dbReference type="ARBA" id="ARBA00022777"/>
    </source>
</evidence>